<gene>
    <name evidence="1" type="ORF">LEA_00927</name>
</gene>
<accession>K1URH9</accession>
<sequence length="100" mass="10841">LIGHRLTSLAVIPTSHINGIAAITLTTLQYTPQKYQAMAKHTTQDHTTTPVLDHVNAAATANSISTDYNEAYFHVSPSVGVRTSDIELPSFDCITSENIM</sequence>
<protein>
    <submittedName>
        <fullName evidence="1">Uncharacterized protein</fullName>
    </submittedName>
</protein>
<dbReference type="EMBL" id="AJWY01000653">
    <property type="protein sequence ID" value="EKC80875.1"/>
    <property type="molecule type" value="Genomic_DNA"/>
</dbReference>
<evidence type="ECO:0000313" key="1">
    <source>
        <dbReference type="EMBL" id="EKC80875.1"/>
    </source>
</evidence>
<proteinExistence type="predicted"/>
<comment type="caution">
    <text evidence="1">The sequence shown here is derived from an EMBL/GenBank/DDBJ whole genome shotgun (WGS) entry which is preliminary data.</text>
</comment>
<reference evidence="1" key="1">
    <citation type="journal article" date="2013" name="Environ. Microbiol.">
        <title>Microbiota from the distal guts of lean and obese adolescents exhibit partial functional redundancy besides clear differences in community structure.</title>
        <authorList>
            <person name="Ferrer M."/>
            <person name="Ruiz A."/>
            <person name="Lanza F."/>
            <person name="Haange S.B."/>
            <person name="Oberbach A."/>
            <person name="Till H."/>
            <person name="Bargiela R."/>
            <person name="Campoy C."/>
            <person name="Segura M.T."/>
            <person name="Richter M."/>
            <person name="von Bergen M."/>
            <person name="Seifert J."/>
            <person name="Suarez A."/>
        </authorList>
    </citation>
    <scope>NUCLEOTIDE SEQUENCE</scope>
</reference>
<feature type="non-terminal residue" evidence="1">
    <location>
        <position position="1"/>
    </location>
</feature>
<organism evidence="1">
    <name type="scientific">human gut metagenome</name>
    <dbReference type="NCBI Taxonomy" id="408170"/>
    <lineage>
        <taxon>unclassified sequences</taxon>
        <taxon>metagenomes</taxon>
        <taxon>organismal metagenomes</taxon>
    </lineage>
</organism>
<dbReference type="AlphaFoldDB" id="K1URH9"/>
<name>K1URH9_9ZZZZ</name>